<keyword evidence="3" id="KW-1185">Reference proteome</keyword>
<accession>A0A9P5L389</accession>
<dbReference type="AlphaFoldDB" id="A0A9P5L389"/>
<sequence length="73" mass="7506">MAGCWRSGPLVQKQHGPDAKRGVGAGTESMVMKIAAATDEQDAIPEASERILGAGCWALATMGLHEAGHTSTS</sequence>
<gene>
    <name evidence="2" type="ORF">G7Z17_g12277</name>
</gene>
<proteinExistence type="predicted"/>
<dbReference type="EMBL" id="JAANBB010000537">
    <property type="protein sequence ID" value="KAF7540104.1"/>
    <property type="molecule type" value="Genomic_DNA"/>
</dbReference>
<evidence type="ECO:0000256" key="1">
    <source>
        <dbReference type="SAM" id="MobiDB-lite"/>
    </source>
</evidence>
<protein>
    <submittedName>
        <fullName evidence="2">Uncharacterized protein</fullName>
    </submittedName>
</protein>
<name>A0A9P5L389_9HYPO</name>
<dbReference type="Proteomes" id="UP000722485">
    <property type="component" value="Unassembled WGS sequence"/>
</dbReference>
<reference evidence="2" key="1">
    <citation type="submission" date="2020-03" db="EMBL/GenBank/DDBJ databases">
        <title>Draft Genome Sequence of Cylindrodendrum hubeiense.</title>
        <authorList>
            <person name="Buettner E."/>
            <person name="Kellner H."/>
        </authorList>
    </citation>
    <scope>NUCLEOTIDE SEQUENCE</scope>
    <source>
        <strain evidence="2">IHI 201604</strain>
    </source>
</reference>
<feature type="region of interest" description="Disordered" evidence="1">
    <location>
        <begin position="1"/>
        <end position="24"/>
    </location>
</feature>
<organism evidence="2 3">
    <name type="scientific">Cylindrodendrum hubeiense</name>
    <dbReference type="NCBI Taxonomy" id="595255"/>
    <lineage>
        <taxon>Eukaryota</taxon>
        <taxon>Fungi</taxon>
        <taxon>Dikarya</taxon>
        <taxon>Ascomycota</taxon>
        <taxon>Pezizomycotina</taxon>
        <taxon>Sordariomycetes</taxon>
        <taxon>Hypocreomycetidae</taxon>
        <taxon>Hypocreales</taxon>
        <taxon>Nectriaceae</taxon>
        <taxon>Cylindrodendrum</taxon>
    </lineage>
</organism>
<evidence type="ECO:0000313" key="3">
    <source>
        <dbReference type="Proteomes" id="UP000722485"/>
    </source>
</evidence>
<evidence type="ECO:0000313" key="2">
    <source>
        <dbReference type="EMBL" id="KAF7540104.1"/>
    </source>
</evidence>
<comment type="caution">
    <text evidence="2">The sequence shown here is derived from an EMBL/GenBank/DDBJ whole genome shotgun (WGS) entry which is preliminary data.</text>
</comment>